<gene>
    <name evidence="3" type="ORF">LY90DRAFT_698261</name>
</gene>
<keyword evidence="1" id="KW-0175">Coiled coil</keyword>
<evidence type="ECO:0000256" key="2">
    <source>
        <dbReference type="SAM" id="MobiDB-lite"/>
    </source>
</evidence>
<feature type="compositionally biased region" description="Polar residues" evidence="2">
    <location>
        <begin position="477"/>
        <end position="518"/>
    </location>
</feature>
<dbReference type="EMBL" id="MCOG01000016">
    <property type="protein sequence ID" value="ORY78748.1"/>
    <property type="molecule type" value="Genomic_DNA"/>
</dbReference>
<feature type="compositionally biased region" description="Polar residues" evidence="2">
    <location>
        <begin position="459"/>
        <end position="469"/>
    </location>
</feature>
<reference evidence="3 4" key="1">
    <citation type="submission" date="2016-08" db="EMBL/GenBank/DDBJ databases">
        <title>A Parts List for Fungal Cellulosomes Revealed by Comparative Genomics.</title>
        <authorList>
            <consortium name="DOE Joint Genome Institute"/>
            <person name="Haitjema C.H."/>
            <person name="Gilmore S.P."/>
            <person name="Henske J.K."/>
            <person name="Solomon K.V."/>
            <person name="De Groot R."/>
            <person name="Kuo A."/>
            <person name="Mondo S.J."/>
            <person name="Salamov A.A."/>
            <person name="Labutti K."/>
            <person name="Zhao Z."/>
            <person name="Chiniquy J."/>
            <person name="Barry K."/>
            <person name="Brewer H.M."/>
            <person name="Purvine S.O."/>
            <person name="Wright A.T."/>
            <person name="Boxma B."/>
            <person name="Van Alen T."/>
            <person name="Hackstein J.H."/>
            <person name="Baker S.E."/>
            <person name="Grigoriev I.V."/>
            <person name="O'Malley M.A."/>
        </authorList>
    </citation>
    <scope>NUCLEOTIDE SEQUENCE [LARGE SCALE GENOMIC DNA]</scope>
    <source>
        <strain evidence="3 4">G1</strain>
    </source>
</reference>
<keyword evidence="4" id="KW-1185">Reference proteome</keyword>
<accession>A0A1Y2F4A5</accession>
<feature type="compositionally biased region" description="Low complexity" evidence="2">
    <location>
        <begin position="727"/>
        <end position="741"/>
    </location>
</feature>
<evidence type="ECO:0000256" key="1">
    <source>
        <dbReference type="SAM" id="Coils"/>
    </source>
</evidence>
<feature type="region of interest" description="Disordered" evidence="2">
    <location>
        <begin position="410"/>
        <end position="519"/>
    </location>
</feature>
<feature type="coiled-coil region" evidence="1">
    <location>
        <begin position="321"/>
        <end position="348"/>
    </location>
</feature>
<sequence length="957" mass="111005">MSNIYTNISPTKNTNKVELMDDRDKNHHRSKSLNMQTLNKEFSELYVQSDVKHEKTSIEKINEIILGSEKYFIPERPALKINTKAQEKKCFKTPVSEVDFNELLRSLDDLTNVVKSNKNKIHKEAIKPESDEKKEEKKVEEKVEDKKVEEEKIEEMEKIEEKENIEEKEKIEEEKIEDVDIENINKTIEQNLNNSTNIIENNEVIENKENSEITRSEGMECINKNEKFKVPELKIINNSKELPEITVNKQIEIVKNESEIGEENNSRIIDNNNKNTINLYSKNRGSINIDIYMNPEEFPNTPVTPITPDLPEQNISIVQNVNEVNEVNKDINEEINKEINEEANEETNMGVNKDDIPLPPELSKFKYSHRKSNSEVNVPTGKLNTLVRRTNSKDKLDILKKEYDKPYFEGNTNMEYSLKNDGYDENELEEEEIESNPARQDSMSYSKAHILNNGDRNKSFLNQKNSKSNNLHKKTSQNRLSLNRSSINFQDAQNVNDLSNPPTSFSNDNKSVTNTGTINDEKGKDIYYIQHLNREDESNLVQEQDNNIAGTFNRDSNVNDNELNNENNEKLNVPSDDENKKEKVKNNIEVMKFDVHSRDCETKEETKKEEGNVLMTNRTKVNNQHNTYHDEEKKGNEQENPDHNIYVASPGRVKYQSAVIYSKRNSSLTKFSLGNPRTGNVAGTNVSTKSKYYRYSMARNIQTYHNVADKGPVPSHHTKLTIPHFNPNIIPEQPEQTQEQQIYKESLESDSSQSTLLMEGTTETNKVKTIFNNSNNNNNENYNNNNNNDNNYNDNDNSNDYNMKNSFLFRNNGENNKSHNISNIKSEIEHIEEETNEFPNEFTNDESHFNIKSIDSYPISVSNSVPINMSSVLYDSVENDYHRNKQNNLQNKFKNSKNQPEIIKTINSSTIPFIFSKEHSDWDTNMHTMSLYDEDNPKPKKNRKGFRKTFSIFKKKN</sequence>
<feature type="region of interest" description="Disordered" evidence="2">
    <location>
        <begin position="727"/>
        <end position="818"/>
    </location>
</feature>
<feature type="compositionally biased region" description="Low complexity" evidence="2">
    <location>
        <begin position="772"/>
        <end position="802"/>
    </location>
</feature>
<name>A0A1Y2F4A5_9FUNG</name>
<feature type="compositionally biased region" description="Polar residues" evidence="2">
    <location>
        <begin position="749"/>
        <end position="764"/>
    </location>
</feature>
<feature type="compositionally biased region" description="Low complexity" evidence="2">
    <location>
        <begin position="558"/>
        <end position="573"/>
    </location>
</feature>
<organism evidence="3 4">
    <name type="scientific">Neocallimastix californiae</name>
    <dbReference type="NCBI Taxonomy" id="1754190"/>
    <lineage>
        <taxon>Eukaryota</taxon>
        <taxon>Fungi</taxon>
        <taxon>Fungi incertae sedis</taxon>
        <taxon>Chytridiomycota</taxon>
        <taxon>Chytridiomycota incertae sedis</taxon>
        <taxon>Neocallimastigomycetes</taxon>
        <taxon>Neocallimastigales</taxon>
        <taxon>Neocallimastigaceae</taxon>
        <taxon>Neocallimastix</taxon>
    </lineage>
</organism>
<feature type="region of interest" description="Disordered" evidence="2">
    <location>
        <begin position="550"/>
        <end position="581"/>
    </location>
</feature>
<dbReference type="Proteomes" id="UP000193920">
    <property type="component" value="Unassembled WGS sequence"/>
</dbReference>
<feature type="coiled-coil region" evidence="1">
    <location>
        <begin position="132"/>
        <end position="182"/>
    </location>
</feature>
<feature type="compositionally biased region" description="Polar residues" evidence="2">
    <location>
        <begin position="803"/>
        <end position="813"/>
    </location>
</feature>
<dbReference type="AlphaFoldDB" id="A0A1Y2F4A5"/>
<comment type="caution">
    <text evidence="3">The sequence shown here is derived from an EMBL/GenBank/DDBJ whole genome shotgun (WGS) entry which is preliminary data.</text>
</comment>
<proteinExistence type="predicted"/>
<evidence type="ECO:0000313" key="4">
    <source>
        <dbReference type="Proteomes" id="UP000193920"/>
    </source>
</evidence>
<evidence type="ECO:0000313" key="3">
    <source>
        <dbReference type="EMBL" id="ORY78748.1"/>
    </source>
</evidence>
<protein>
    <submittedName>
        <fullName evidence="3">Uncharacterized protein</fullName>
    </submittedName>
</protein>
<feature type="compositionally biased region" description="Acidic residues" evidence="2">
    <location>
        <begin position="423"/>
        <end position="434"/>
    </location>
</feature>